<dbReference type="Proteomes" id="UP000198510">
    <property type="component" value="Unassembled WGS sequence"/>
</dbReference>
<gene>
    <name evidence="3" type="ORF">SAMN05421823_1075</name>
</gene>
<dbReference type="EMBL" id="FNFO01000007">
    <property type="protein sequence ID" value="SDL59605.1"/>
    <property type="molecule type" value="Genomic_DNA"/>
</dbReference>
<feature type="region of interest" description="Disordered" evidence="1">
    <location>
        <begin position="23"/>
        <end position="48"/>
    </location>
</feature>
<evidence type="ECO:0000313" key="4">
    <source>
        <dbReference type="Proteomes" id="UP000198510"/>
    </source>
</evidence>
<accession>A0A1G9LDJ9</accession>
<keyword evidence="2" id="KW-0732">Signal</keyword>
<evidence type="ECO:0000256" key="1">
    <source>
        <dbReference type="SAM" id="MobiDB-lite"/>
    </source>
</evidence>
<sequence length="277" mass="29916">MNKLISPVLSLAVAALLFTSCDSSSTSSETDQDTTSTEGAMMESASEVTLTEATDVADDDMEGMLQLTAPTSTEGIPAGNVDFSFEVKNYELGAQTPGADQLGIANSGQGQHIHFIMDNAPYSALYEPKHSTQLDAGYHVLLAFLSRSYHLSIKNPEAFVLQDMVVGDAQNVEKADLTAPHMFYSRPKGEYTGNDAQKVLLDFYIVNADLGQSGYKVRVSVNGEEVQTLTKWAPYYLEGMPMGENSIKLEFLDADGNLVDSPYNPVERTITLTGAAS</sequence>
<evidence type="ECO:0008006" key="5">
    <source>
        <dbReference type="Google" id="ProtNLM"/>
    </source>
</evidence>
<dbReference type="AlphaFoldDB" id="A0A1G9LDJ9"/>
<name>A0A1G9LDJ9_9BACT</name>
<reference evidence="3 4" key="1">
    <citation type="submission" date="2016-10" db="EMBL/GenBank/DDBJ databases">
        <authorList>
            <person name="de Groot N.N."/>
        </authorList>
    </citation>
    <scope>NUCLEOTIDE SEQUENCE [LARGE SCALE GENOMIC DNA]</scope>
    <source>
        <strain evidence="3 4">DSM 25186</strain>
    </source>
</reference>
<dbReference type="OrthoDB" id="647046at2"/>
<proteinExistence type="predicted"/>
<dbReference type="RefSeq" id="WP_089684197.1">
    <property type="nucleotide sequence ID" value="NZ_FNFO01000007.1"/>
</dbReference>
<evidence type="ECO:0000313" key="3">
    <source>
        <dbReference type="EMBL" id="SDL59605.1"/>
    </source>
</evidence>
<evidence type="ECO:0000256" key="2">
    <source>
        <dbReference type="SAM" id="SignalP"/>
    </source>
</evidence>
<organism evidence="3 4">
    <name type="scientific">Catalinimonas alkaloidigena</name>
    <dbReference type="NCBI Taxonomy" id="1075417"/>
    <lineage>
        <taxon>Bacteria</taxon>
        <taxon>Pseudomonadati</taxon>
        <taxon>Bacteroidota</taxon>
        <taxon>Cytophagia</taxon>
        <taxon>Cytophagales</taxon>
        <taxon>Catalimonadaceae</taxon>
        <taxon>Catalinimonas</taxon>
    </lineage>
</organism>
<protein>
    <recommendedName>
        <fullName evidence="5">Phosphopeptide-binding protein</fullName>
    </recommendedName>
</protein>
<dbReference type="STRING" id="1075417.SAMN05421823_1075"/>
<keyword evidence="4" id="KW-1185">Reference proteome</keyword>
<feature type="chain" id="PRO_5011563601" description="Phosphopeptide-binding protein" evidence="2">
    <location>
        <begin position="25"/>
        <end position="277"/>
    </location>
</feature>
<feature type="signal peptide" evidence="2">
    <location>
        <begin position="1"/>
        <end position="24"/>
    </location>
</feature>
<dbReference type="PROSITE" id="PS51257">
    <property type="entry name" value="PROKAR_LIPOPROTEIN"/>
    <property type="match status" value="1"/>
</dbReference>
<feature type="compositionally biased region" description="Low complexity" evidence="1">
    <location>
        <begin position="23"/>
        <end position="37"/>
    </location>
</feature>